<feature type="domain" description="Flavodoxin-like" evidence="1">
    <location>
        <begin position="66"/>
        <end position="219"/>
    </location>
</feature>
<dbReference type="InterPro" id="IPR008254">
    <property type="entry name" value="Flavodoxin/NO_synth"/>
</dbReference>
<dbReference type="PANTHER" id="PTHR39201:SF1">
    <property type="entry name" value="FLAVODOXIN-LIKE DOMAIN-CONTAINING PROTEIN"/>
    <property type="match status" value="1"/>
</dbReference>
<gene>
    <name evidence="2" type="ORF">O0S10_02465</name>
</gene>
<name>A0ABT4IED2_9EURY</name>
<dbReference type="InterPro" id="IPR029039">
    <property type="entry name" value="Flavoprotein-like_sf"/>
</dbReference>
<dbReference type="Proteomes" id="UP001141422">
    <property type="component" value="Unassembled WGS sequence"/>
</dbReference>
<proteinExistence type="predicted"/>
<sequence>MKTIGFIRTLAVLLLAAVLMAGCVSTPSDTGPETAVPTQTAVLRATEPTVTDTQNITGGNETAPKILIAYFSRTGNTETIANMIAEETSGTLFEIVPEVSYPEDYTECTEIARQEQNDNARPALATHVENMNEYDVVFVGYPIWWGTMPMMMFTFLEEYDLDGKTIVPFCTSGGTGLGRSVTDIRTLCPNATIADGFTVGGSSAADARDRVADWIADLDLV</sequence>
<protein>
    <submittedName>
        <fullName evidence="2">Flavodoxin</fullName>
    </submittedName>
</protein>
<comment type="caution">
    <text evidence="2">The sequence shown here is derived from an EMBL/GenBank/DDBJ whole genome shotgun (WGS) entry which is preliminary data.</text>
</comment>
<dbReference type="SUPFAM" id="SSF52218">
    <property type="entry name" value="Flavoproteins"/>
    <property type="match status" value="1"/>
</dbReference>
<organism evidence="2 3">
    <name type="scientific">Methanocorpusculum petauri</name>
    <dbReference type="NCBI Taxonomy" id="3002863"/>
    <lineage>
        <taxon>Archaea</taxon>
        <taxon>Methanobacteriati</taxon>
        <taxon>Methanobacteriota</taxon>
        <taxon>Stenosarchaea group</taxon>
        <taxon>Methanomicrobia</taxon>
        <taxon>Methanomicrobiales</taxon>
        <taxon>Methanocorpusculaceae</taxon>
        <taxon>Methanocorpusculum</taxon>
    </lineage>
</organism>
<accession>A0ABT4IED2</accession>
<reference evidence="2" key="1">
    <citation type="submission" date="2022-12" db="EMBL/GenBank/DDBJ databases">
        <title>Isolation and characterisation of novel Methanocorpusculum spp. from native Australian herbivores indicates the genus is ancestrally host-associated.</title>
        <authorList>
            <person name="Volmer J.G."/>
            <person name="Soo R.M."/>
            <person name="Evans P.N."/>
            <person name="Hoedt E.C."/>
            <person name="Astorga Alsina A.L."/>
            <person name="Woodcroft B.J."/>
            <person name="Tyson G.W."/>
            <person name="Hugenholtz P."/>
            <person name="Morrison M."/>
        </authorList>
    </citation>
    <scope>NUCLEOTIDE SEQUENCE</scope>
    <source>
        <strain evidence="2">MG</strain>
    </source>
</reference>
<keyword evidence="3" id="KW-1185">Reference proteome</keyword>
<dbReference type="PANTHER" id="PTHR39201">
    <property type="entry name" value="EXPORTED PROTEIN-RELATED"/>
    <property type="match status" value="1"/>
</dbReference>
<dbReference type="Gene3D" id="3.40.50.360">
    <property type="match status" value="1"/>
</dbReference>
<evidence type="ECO:0000313" key="2">
    <source>
        <dbReference type="EMBL" id="MCZ0860093.1"/>
    </source>
</evidence>
<dbReference type="RefSeq" id="WP_268924315.1">
    <property type="nucleotide sequence ID" value="NZ_JAPTGB010000004.1"/>
</dbReference>
<dbReference type="PROSITE" id="PS50902">
    <property type="entry name" value="FLAVODOXIN_LIKE"/>
    <property type="match status" value="1"/>
</dbReference>
<evidence type="ECO:0000313" key="3">
    <source>
        <dbReference type="Proteomes" id="UP001141422"/>
    </source>
</evidence>
<dbReference type="PROSITE" id="PS51257">
    <property type="entry name" value="PROKAR_LIPOPROTEIN"/>
    <property type="match status" value="1"/>
</dbReference>
<dbReference type="Pfam" id="PF12682">
    <property type="entry name" value="Flavodoxin_4"/>
    <property type="match status" value="1"/>
</dbReference>
<evidence type="ECO:0000259" key="1">
    <source>
        <dbReference type="PROSITE" id="PS50902"/>
    </source>
</evidence>
<dbReference type="EMBL" id="JAPTGB010000004">
    <property type="protein sequence ID" value="MCZ0860093.1"/>
    <property type="molecule type" value="Genomic_DNA"/>
</dbReference>